<dbReference type="EMBL" id="JBEDUW010000262">
    <property type="protein sequence ID" value="KAK9902333.1"/>
    <property type="molecule type" value="Genomic_DNA"/>
</dbReference>
<comment type="pathway">
    <text evidence="1">Carbohydrate degradation; pentose phosphate pathway; D-ribulose 5-phosphate from D-glucose 6-phosphate (oxidative stage): step 1/3.</text>
</comment>
<dbReference type="InterPro" id="IPR019796">
    <property type="entry name" value="G6P_DH_AS"/>
</dbReference>
<dbReference type="EC" id="1.1.1.49" evidence="3"/>
<dbReference type="InterPro" id="IPR001282">
    <property type="entry name" value="G6P_DH"/>
</dbReference>
<dbReference type="Pfam" id="PF02781">
    <property type="entry name" value="G6PD_C"/>
    <property type="match status" value="1"/>
</dbReference>
<dbReference type="GO" id="GO:0006006">
    <property type="term" value="P:glucose metabolic process"/>
    <property type="evidence" value="ECO:0007669"/>
    <property type="project" value="UniProtKB-KW"/>
</dbReference>
<name>A0AAW1VGB0_RUBAR</name>
<dbReference type="SUPFAM" id="SSF51735">
    <property type="entry name" value="NAD(P)-binding Rossmann-fold domains"/>
    <property type="match status" value="1"/>
</dbReference>
<dbReference type="PANTHER" id="PTHR23429">
    <property type="entry name" value="GLUCOSE-6-PHOSPHATE 1-DEHYDROGENASE G6PD"/>
    <property type="match status" value="1"/>
</dbReference>
<dbReference type="PROSITE" id="PS00069">
    <property type="entry name" value="G6P_DEHYDROGENASE"/>
    <property type="match status" value="1"/>
</dbReference>
<evidence type="ECO:0000256" key="7">
    <source>
        <dbReference type="ARBA" id="ARBA00023277"/>
    </source>
</evidence>
<dbReference type="InterPro" id="IPR022675">
    <property type="entry name" value="G6P_DH_C"/>
</dbReference>
<evidence type="ECO:0000256" key="2">
    <source>
        <dbReference type="ARBA" id="ARBA00009975"/>
    </source>
</evidence>
<protein>
    <recommendedName>
        <fullName evidence="3">glucose-6-phosphate dehydrogenase (NADP(+))</fullName>
        <ecNumber evidence="3">1.1.1.49</ecNumber>
    </recommendedName>
</protein>
<dbReference type="GO" id="GO:0009051">
    <property type="term" value="P:pentose-phosphate shunt, oxidative branch"/>
    <property type="evidence" value="ECO:0007669"/>
    <property type="project" value="TreeGrafter"/>
</dbReference>
<comment type="similarity">
    <text evidence="2">Belongs to the glucose-6-phosphate dehydrogenase family.</text>
</comment>
<feature type="domain" description="Glucose-6-phosphate dehydrogenase C-terminal" evidence="10">
    <location>
        <begin position="171"/>
        <end position="308"/>
    </location>
</feature>
<dbReference type="Proteomes" id="UP001457282">
    <property type="component" value="Unassembled WGS sequence"/>
</dbReference>
<evidence type="ECO:0000259" key="9">
    <source>
        <dbReference type="Pfam" id="PF00479"/>
    </source>
</evidence>
<dbReference type="AlphaFoldDB" id="A0AAW1VGB0"/>
<evidence type="ECO:0000313" key="12">
    <source>
        <dbReference type="Proteomes" id="UP001457282"/>
    </source>
</evidence>
<dbReference type="GO" id="GO:0009570">
    <property type="term" value="C:chloroplast stroma"/>
    <property type="evidence" value="ECO:0007669"/>
    <property type="project" value="TreeGrafter"/>
</dbReference>
<dbReference type="InterPro" id="IPR022674">
    <property type="entry name" value="G6P_DH_NAD-bd"/>
</dbReference>
<dbReference type="Pfam" id="PF00479">
    <property type="entry name" value="G6PD_N"/>
    <property type="match status" value="1"/>
</dbReference>
<keyword evidence="7" id="KW-0119">Carbohydrate metabolism</keyword>
<dbReference type="InterPro" id="IPR036291">
    <property type="entry name" value="NAD(P)-bd_dom_sf"/>
</dbReference>
<dbReference type="Gene3D" id="3.30.360.10">
    <property type="entry name" value="Dihydrodipicolinate Reductase, domain 2"/>
    <property type="match status" value="2"/>
</dbReference>
<evidence type="ECO:0000256" key="3">
    <source>
        <dbReference type="ARBA" id="ARBA00013019"/>
    </source>
</evidence>
<gene>
    <name evidence="11" type="ORF">M0R45_001722</name>
</gene>
<accession>A0AAW1VGB0</accession>
<feature type="domain" description="Glucose-6-phosphate dehydrogenase NAD-binding" evidence="9">
    <location>
        <begin position="90"/>
        <end position="170"/>
    </location>
</feature>
<dbReference type="PANTHER" id="PTHR23429:SF13">
    <property type="entry name" value="GLUCOSE-6-PHOSPHATE 1-DEHYDROGENASE 1, CHLOROPLASTIC"/>
    <property type="match status" value="1"/>
</dbReference>
<dbReference type="PRINTS" id="PR00079">
    <property type="entry name" value="G6PDHDRGNASE"/>
</dbReference>
<evidence type="ECO:0000256" key="1">
    <source>
        <dbReference type="ARBA" id="ARBA00004937"/>
    </source>
</evidence>
<dbReference type="SUPFAM" id="SSF55347">
    <property type="entry name" value="Glyceraldehyde-3-phosphate dehydrogenase-like, C-terminal domain"/>
    <property type="match status" value="1"/>
</dbReference>
<evidence type="ECO:0000313" key="11">
    <source>
        <dbReference type="EMBL" id="KAK9902333.1"/>
    </source>
</evidence>
<keyword evidence="4" id="KW-0313">Glucose metabolism</keyword>
<dbReference type="GO" id="GO:0050661">
    <property type="term" value="F:NADP binding"/>
    <property type="evidence" value="ECO:0007669"/>
    <property type="project" value="InterPro"/>
</dbReference>
<dbReference type="InterPro" id="IPR036671">
    <property type="entry name" value="DPH_MB_sf"/>
</dbReference>
<dbReference type="Gene3D" id="3.40.50.720">
    <property type="entry name" value="NAD(P)-binding Rossmann-like Domain"/>
    <property type="match status" value="1"/>
</dbReference>
<evidence type="ECO:0000259" key="10">
    <source>
        <dbReference type="Pfam" id="PF02781"/>
    </source>
</evidence>
<comment type="caution">
    <text evidence="11">The sequence shown here is derived from an EMBL/GenBank/DDBJ whole genome shotgun (WGS) entry which is preliminary data.</text>
</comment>
<proteinExistence type="inferred from homology"/>
<keyword evidence="12" id="KW-1185">Reference proteome</keyword>
<reference evidence="11 12" key="1">
    <citation type="journal article" date="2023" name="G3 (Bethesda)">
        <title>A chromosome-length genome assembly and annotation of blackberry (Rubus argutus, cv. 'Hillquist').</title>
        <authorList>
            <person name="Bruna T."/>
            <person name="Aryal R."/>
            <person name="Dudchenko O."/>
            <person name="Sargent D.J."/>
            <person name="Mead D."/>
            <person name="Buti M."/>
            <person name="Cavallini A."/>
            <person name="Hytonen T."/>
            <person name="Andres J."/>
            <person name="Pham M."/>
            <person name="Weisz D."/>
            <person name="Mascagni F."/>
            <person name="Usai G."/>
            <person name="Natali L."/>
            <person name="Bassil N."/>
            <person name="Fernandez G.E."/>
            <person name="Lomsadze A."/>
            <person name="Armour M."/>
            <person name="Olukolu B."/>
            <person name="Poorten T."/>
            <person name="Britton C."/>
            <person name="Davik J."/>
            <person name="Ashrafi H."/>
            <person name="Aiden E.L."/>
            <person name="Borodovsky M."/>
            <person name="Worthington M."/>
        </authorList>
    </citation>
    <scope>NUCLEOTIDE SEQUENCE [LARGE SCALE GENOMIC DNA]</scope>
    <source>
        <strain evidence="11">PI 553951</strain>
    </source>
</reference>
<evidence type="ECO:0000256" key="4">
    <source>
        <dbReference type="ARBA" id="ARBA00022526"/>
    </source>
</evidence>
<evidence type="ECO:0000256" key="5">
    <source>
        <dbReference type="ARBA" id="ARBA00022857"/>
    </source>
</evidence>
<sequence>MSYDDVEIEDMEWNEELQAYTYPCGDKINKVQYRGQALNFTSIYSEFHPDLNLKINKAGRLSLPDLGRGVCSEFEFPRESWIGKEEPLMAGRKSNRLVYLSIPADIFVDVVRCASLRASSECGWTRVIVEKPFGRDSESSAELTRCLKQYLTEEQIFRIDHYLGKELVENLQGRGGYFDKYEILWDIMQNHFLRILTLFAMETLVSLDAEDIRNEKVKVLRSMRPLLLEDAVVGQFKGHIKGSKSFPAHVDDPTVPKYSLTPTIAAAALFIHNARWDGVPFLMKAGKALHTKRAEIRVQFRHVPDQQQSPWSWSETRLKRPNFALFSKVSKRNARCI</sequence>
<evidence type="ECO:0000256" key="8">
    <source>
        <dbReference type="ARBA" id="ARBA00048749"/>
    </source>
</evidence>
<dbReference type="SUPFAM" id="SSF144217">
    <property type="entry name" value="CSL zinc finger"/>
    <property type="match status" value="1"/>
</dbReference>
<evidence type="ECO:0000256" key="6">
    <source>
        <dbReference type="ARBA" id="ARBA00023002"/>
    </source>
</evidence>
<keyword evidence="6" id="KW-0560">Oxidoreductase</keyword>
<dbReference type="Gene3D" id="3.10.660.10">
    <property type="entry name" value="DPH Zinc finger"/>
    <property type="match status" value="1"/>
</dbReference>
<organism evidence="11 12">
    <name type="scientific">Rubus argutus</name>
    <name type="common">Southern blackberry</name>
    <dbReference type="NCBI Taxonomy" id="59490"/>
    <lineage>
        <taxon>Eukaryota</taxon>
        <taxon>Viridiplantae</taxon>
        <taxon>Streptophyta</taxon>
        <taxon>Embryophyta</taxon>
        <taxon>Tracheophyta</taxon>
        <taxon>Spermatophyta</taxon>
        <taxon>Magnoliopsida</taxon>
        <taxon>eudicotyledons</taxon>
        <taxon>Gunneridae</taxon>
        <taxon>Pentapetalae</taxon>
        <taxon>rosids</taxon>
        <taxon>fabids</taxon>
        <taxon>Rosales</taxon>
        <taxon>Rosaceae</taxon>
        <taxon>Rosoideae</taxon>
        <taxon>Rosoideae incertae sedis</taxon>
        <taxon>Rubus</taxon>
    </lineage>
</organism>
<dbReference type="GO" id="GO:0004345">
    <property type="term" value="F:glucose-6-phosphate dehydrogenase activity"/>
    <property type="evidence" value="ECO:0007669"/>
    <property type="project" value="UniProtKB-EC"/>
</dbReference>
<comment type="catalytic activity">
    <reaction evidence="8">
        <text>D-glucose 6-phosphate + NADP(+) = 6-phospho-D-glucono-1,5-lactone + NADPH + H(+)</text>
        <dbReference type="Rhea" id="RHEA:15841"/>
        <dbReference type="ChEBI" id="CHEBI:15378"/>
        <dbReference type="ChEBI" id="CHEBI:57783"/>
        <dbReference type="ChEBI" id="CHEBI:57955"/>
        <dbReference type="ChEBI" id="CHEBI:58349"/>
        <dbReference type="ChEBI" id="CHEBI:61548"/>
        <dbReference type="EC" id="1.1.1.49"/>
    </reaction>
</comment>
<keyword evidence="5" id="KW-0521">NADP</keyword>